<reference evidence="2 3" key="1">
    <citation type="submission" date="2020-01" db="EMBL/GenBank/DDBJ databases">
        <title>Identification and distribution of gene clusters putatively required for synthesis of sphingolipid metabolism inhibitors in phylogenetically diverse species of the filamentous fungus Fusarium.</title>
        <authorList>
            <person name="Kim H.-S."/>
            <person name="Busman M."/>
            <person name="Brown D.W."/>
            <person name="Divon H."/>
            <person name="Uhlig S."/>
            <person name="Proctor R.H."/>
        </authorList>
    </citation>
    <scope>NUCLEOTIDE SEQUENCE [LARGE SCALE GENOMIC DNA]</scope>
    <source>
        <strain evidence="2 3">NRRL 13308</strain>
    </source>
</reference>
<accession>A0A8H4JL40</accession>
<keyword evidence="3" id="KW-1185">Reference proteome</keyword>
<dbReference type="EMBL" id="JAADJF010000200">
    <property type="protein sequence ID" value="KAF4434695.1"/>
    <property type="molecule type" value="Genomic_DNA"/>
</dbReference>
<evidence type="ECO:0000313" key="3">
    <source>
        <dbReference type="Proteomes" id="UP000536711"/>
    </source>
</evidence>
<proteinExistence type="predicted"/>
<dbReference type="OrthoDB" id="3469466at2759"/>
<feature type="region of interest" description="Disordered" evidence="1">
    <location>
        <begin position="230"/>
        <end position="273"/>
    </location>
</feature>
<name>A0A8H4JL40_9HYPO</name>
<evidence type="ECO:0000313" key="2">
    <source>
        <dbReference type="EMBL" id="KAF4434695.1"/>
    </source>
</evidence>
<protein>
    <submittedName>
        <fullName evidence="2">Acyl- oxidase</fullName>
    </submittedName>
</protein>
<organism evidence="2 3">
    <name type="scientific">Fusarium acutatum</name>
    <dbReference type="NCBI Taxonomy" id="78861"/>
    <lineage>
        <taxon>Eukaryota</taxon>
        <taxon>Fungi</taxon>
        <taxon>Dikarya</taxon>
        <taxon>Ascomycota</taxon>
        <taxon>Pezizomycotina</taxon>
        <taxon>Sordariomycetes</taxon>
        <taxon>Hypocreomycetidae</taxon>
        <taxon>Hypocreales</taxon>
        <taxon>Nectriaceae</taxon>
        <taxon>Fusarium</taxon>
        <taxon>Fusarium fujikuroi species complex</taxon>
    </lineage>
</organism>
<gene>
    <name evidence="2" type="ORF">FACUT_7754</name>
</gene>
<comment type="caution">
    <text evidence="2">The sequence shown here is derived from an EMBL/GenBank/DDBJ whole genome shotgun (WGS) entry which is preliminary data.</text>
</comment>
<dbReference type="Proteomes" id="UP000536711">
    <property type="component" value="Unassembled WGS sequence"/>
</dbReference>
<sequence length="273" mass="31861">MRPSEIESSKMKIFKEIITRLDQVWLISIQKSVRQMTAGESGRETIHKTFFERSFPIHVTPHSFDLIGPDPRTIENDLSHLHLRSPKRLYDSWLQVLERIEVEPCEERYRLLLAFKPRQMTCNLRDAEDWLKWEDSTWTRKPGSMWPSQEPHIETVAASETPEFRDEDLSKAVRPALGFWLFPVDAFCDENKTEEPQGPIFTFDVRKHRPELALLRLNEGDADRNVSKEVDAHHDIASEPRLLESPTRPHPGRITLPHNRSRAYGPSFAMEDT</sequence>
<dbReference type="AlphaFoldDB" id="A0A8H4JL40"/>
<evidence type="ECO:0000256" key="1">
    <source>
        <dbReference type="SAM" id="MobiDB-lite"/>
    </source>
</evidence>
<feature type="compositionally biased region" description="Basic and acidic residues" evidence="1">
    <location>
        <begin position="230"/>
        <end position="242"/>
    </location>
</feature>